<dbReference type="GO" id="GO:0016787">
    <property type="term" value="F:hydrolase activity"/>
    <property type="evidence" value="ECO:0007669"/>
    <property type="project" value="UniProtKB-KW"/>
</dbReference>
<dbReference type="InterPro" id="IPR020084">
    <property type="entry name" value="NUDIX_hydrolase_CS"/>
</dbReference>
<evidence type="ECO:0000256" key="3">
    <source>
        <dbReference type="ARBA" id="ARBA00007275"/>
    </source>
</evidence>
<comment type="similarity">
    <text evidence="3">Belongs to the Nudix hydrolase family. NudK subfamily.</text>
</comment>
<dbReference type="PROSITE" id="PS00893">
    <property type="entry name" value="NUDIX_BOX"/>
    <property type="match status" value="1"/>
</dbReference>
<dbReference type="Pfam" id="PF00293">
    <property type="entry name" value="NUDIX"/>
    <property type="match status" value="1"/>
</dbReference>
<feature type="domain" description="Nudix hydrolase" evidence="8">
    <location>
        <begin position="44"/>
        <end position="172"/>
    </location>
</feature>
<dbReference type="PROSITE" id="PS51462">
    <property type="entry name" value="NUDIX"/>
    <property type="match status" value="1"/>
</dbReference>
<dbReference type="InterPro" id="IPR015797">
    <property type="entry name" value="NUDIX_hydrolase-like_dom_sf"/>
</dbReference>
<dbReference type="GO" id="GO:0019693">
    <property type="term" value="P:ribose phosphate metabolic process"/>
    <property type="evidence" value="ECO:0007669"/>
    <property type="project" value="TreeGrafter"/>
</dbReference>
<dbReference type="PANTHER" id="PTHR11839">
    <property type="entry name" value="UDP/ADP-SUGAR PYROPHOSPHATASE"/>
    <property type="match status" value="1"/>
</dbReference>
<comment type="catalytic activity">
    <reaction evidence="1">
        <text>GDP-alpha-D-mannose + H2O = alpha-D-mannose 1-phosphate + GMP + 2 H(+)</text>
        <dbReference type="Rhea" id="RHEA:27978"/>
        <dbReference type="ChEBI" id="CHEBI:15377"/>
        <dbReference type="ChEBI" id="CHEBI:15378"/>
        <dbReference type="ChEBI" id="CHEBI:57527"/>
        <dbReference type="ChEBI" id="CHEBI:58115"/>
        <dbReference type="ChEBI" id="CHEBI:58409"/>
    </reaction>
</comment>
<dbReference type="AlphaFoldDB" id="A0A937W3R2"/>
<dbReference type="PANTHER" id="PTHR11839:SF18">
    <property type="entry name" value="NUDIX HYDROLASE DOMAIN-CONTAINING PROTEIN"/>
    <property type="match status" value="1"/>
</dbReference>
<evidence type="ECO:0000313" key="9">
    <source>
        <dbReference type="EMBL" id="MBM3224591.1"/>
    </source>
</evidence>
<organism evidence="9 10">
    <name type="scientific">Tectimicrobiota bacterium</name>
    <dbReference type="NCBI Taxonomy" id="2528274"/>
    <lineage>
        <taxon>Bacteria</taxon>
        <taxon>Pseudomonadati</taxon>
        <taxon>Nitrospinota/Tectimicrobiota group</taxon>
        <taxon>Candidatus Tectimicrobiota</taxon>
    </lineage>
</organism>
<evidence type="ECO:0000256" key="7">
    <source>
        <dbReference type="ARBA" id="ARBA00032272"/>
    </source>
</evidence>
<keyword evidence="5 9" id="KW-0378">Hydrolase</keyword>
<dbReference type="EMBL" id="VGLS01000359">
    <property type="protein sequence ID" value="MBM3224591.1"/>
    <property type="molecule type" value="Genomic_DNA"/>
</dbReference>
<dbReference type="GO" id="GO:0006753">
    <property type="term" value="P:nucleoside phosphate metabolic process"/>
    <property type="evidence" value="ECO:0007669"/>
    <property type="project" value="TreeGrafter"/>
</dbReference>
<dbReference type="Gene3D" id="3.90.79.10">
    <property type="entry name" value="Nucleoside Triphosphate Pyrophosphohydrolase"/>
    <property type="match status" value="1"/>
</dbReference>
<comment type="caution">
    <text evidence="9">The sequence shown here is derived from an EMBL/GenBank/DDBJ whole genome shotgun (WGS) entry which is preliminary data.</text>
</comment>
<evidence type="ECO:0000256" key="6">
    <source>
        <dbReference type="ARBA" id="ARBA00032162"/>
    </source>
</evidence>
<proteinExistence type="inferred from homology"/>
<protein>
    <recommendedName>
        <fullName evidence="4">GDP-mannose pyrophosphatase</fullName>
    </recommendedName>
    <alternativeName>
        <fullName evidence="6">GDP-mannose hydrolase</fullName>
    </alternativeName>
    <alternativeName>
        <fullName evidence="7">GDPMK</fullName>
    </alternativeName>
</protein>
<accession>A0A937W3R2</accession>
<dbReference type="SUPFAM" id="SSF55811">
    <property type="entry name" value="Nudix"/>
    <property type="match status" value="1"/>
</dbReference>
<evidence type="ECO:0000313" key="10">
    <source>
        <dbReference type="Proteomes" id="UP000712673"/>
    </source>
</evidence>
<gene>
    <name evidence="9" type="ORF">FJZ47_12415</name>
</gene>
<comment type="cofactor">
    <cofactor evidence="2">
        <name>Mg(2+)</name>
        <dbReference type="ChEBI" id="CHEBI:18420"/>
    </cofactor>
</comment>
<dbReference type="Proteomes" id="UP000712673">
    <property type="component" value="Unassembled WGS sequence"/>
</dbReference>
<reference evidence="9" key="1">
    <citation type="submission" date="2019-03" db="EMBL/GenBank/DDBJ databases">
        <title>Lake Tanganyika Metagenome-Assembled Genomes (MAGs).</title>
        <authorList>
            <person name="Tran P."/>
        </authorList>
    </citation>
    <scope>NUCLEOTIDE SEQUENCE</scope>
    <source>
        <strain evidence="9">K_DeepCast_65m_m2_066</strain>
    </source>
</reference>
<dbReference type="CDD" id="cd24161">
    <property type="entry name" value="NUDIX_ADPRase_Ndx2"/>
    <property type="match status" value="1"/>
</dbReference>
<name>A0A937W3R2_UNCTE</name>
<evidence type="ECO:0000259" key="8">
    <source>
        <dbReference type="PROSITE" id="PS51462"/>
    </source>
</evidence>
<sequence>MEDLSTVPWKTLSTRPIYQNKWISLREDEVELPNGQTTIYGVVTTNACVGVLPFADPRTVVLIQQYRYVSRRVTWEIPCGAAHAGETMLAAAQRELAEETGYQAGRLRHICTYNSSKSILDETAHIFLGEELSALPLQSDDTEFITVRPFPFTEVLQMVHSGAIVDGMTIIAVLHAARLQDAKRPPTRGPRGLMRH</sequence>
<evidence type="ECO:0000256" key="2">
    <source>
        <dbReference type="ARBA" id="ARBA00001946"/>
    </source>
</evidence>
<evidence type="ECO:0000256" key="1">
    <source>
        <dbReference type="ARBA" id="ARBA00000847"/>
    </source>
</evidence>
<evidence type="ECO:0000256" key="4">
    <source>
        <dbReference type="ARBA" id="ARBA00016377"/>
    </source>
</evidence>
<dbReference type="InterPro" id="IPR000086">
    <property type="entry name" value="NUDIX_hydrolase_dom"/>
</dbReference>
<evidence type="ECO:0000256" key="5">
    <source>
        <dbReference type="ARBA" id="ARBA00022801"/>
    </source>
</evidence>